<dbReference type="Proteomes" id="UP001527925">
    <property type="component" value="Unassembled WGS sequence"/>
</dbReference>
<dbReference type="InterPro" id="IPR016151">
    <property type="entry name" value="DNA_mismatch_repair_MutS_N"/>
</dbReference>
<dbReference type="InterPro" id="IPR007860">
    <property type="entry name" value="DNA_mmatch_repair_MutS_con_dom"/>
</dbReference>
<accession>A0ABR4N6B0</accession>
<dbReference type="SMART" id="SM00534">
    <property type="entry name" value="MUTSac"/>
    <property type="match status" value="1"/>
</dbReference>
<dbReference type="Gene3D" id="3.40.50.300">
    <property type="entry name" value="P-loop containing nucleotide triphosphate hydrolases"/>
    <property type="match status" value="1"/>
</dbReference>
<protein>
    <recommendedName>
        <fullName evidence="9">MutS protein homolog 3</fullName>
    </recommendedName>
</protein>
<dbReference type="Gene3D" id="1.10.1420.10">
    <property type="match status" value="2"/>
</dbReference>
<feature type="compositionally biased region" description="Gly residues" evidence="11">
    <location>
        <begin position="1"/>
        <end position="11"/>
    </location>
</feature>
<dbReference type="SMART" id="SM00533">
    <property type="entry name" value="MUTSd"/>
    <property type="match status" value="1"/>
</dbReference>
<dbReference type="Pfam" id="PF05192">
    <property type="entry name" value="MutS_III"/>
    <property type="match status" value="1"/>
</dbReference>
<dbReference type="InterPro" id="IPR007861">
    <property type="entry name" value="DNA_mismatch_repair_MutS_clamp"/>
</dbReference>
<dbReference type="SUPFAM" id="SSF48334">
    <property type="entry name" value="DNA repair protein MutS, domain III"/>
    <property type="match status" value="1"/>
</dbReference>
<evidence type="ECO:0000256" key="8">
    <source>
        <dbReference type="ARBA" id="ARBA00023242"/>
    </source>
</evidence>
<keyword evidence="6 10" id="KW-0238">DNA-binding</keyword>
<evidence type="ECO:0000256" key="3">
    <source>
        <dbReference type="ARBA" id="ARBA00022741"/>
    </source>
</evidence>
<dbReference type="InterPro" id="IPR000432">
    <property type="entry name" value="DNA_mismatch_repair_MutS_C"/>
</dbReference>
<keyword evidence="4 10" id="KW-0227">DNA damage</keyword>
<gene>
    <name evidence="13" type="primary">MSH3</name>
    <name evidence="13" type="ORF">HK105_205406</name>
</gene>
<evidence type="ECO:0000313" key="14">
    <source>
        <dbReference type="Proteomes" id="UP001527925"/>
    </source>
</evidence>
<dbReference type="EMBL" id="JADGIZ020000027">
    <property type="protein sequence ID" value="KAL2915082.1"/>
    <property type="molecule type" value="Genomic_DNA"/>
</dbReference>
<keyword evidence="8" id="KW-0539">Nucleus</keyword>
<keyword evidence="7 10" id="KW-0234">DNA repair</keyword>
<dbReference type="InterPro" id="IPR036678">
    <property type="entry name" value="MutS_con_dom_sf"/>
</dbReference>
<evidence type="ECO:0000256" key="1">
    <source>
        <dbReference type="ARBA" id="ARBA00004123"/>
    </source>
</evidence>
<feature type="domain" description="DNA mismatch repair proteins mutS family" evidence="12">
    <location>
        <begin position="967"/>
        <end position="983"/>
    </location>
</feature>
<dbReference type="InterPro" id="IPR045076">
    <property type="entry name" value="MutS"/>
</dbReference>
<evidence type="ECO:0000256" key="2">
    <source>
        <dbReference type="ARBA" id="ARBA00007094"/>
    </source>
</evidence>
<comment type="similarity">
    <text evidence="2">Belongs to the DNA mismatch repair MutS family. MSH3 subfamily.</text>
</comment>
<name>A0ABR4N6B0_9FUNG</name>
<evidence type="ECO:0000259" key="12">
    <source>
        <dbReference type="PROSITE" id="PS00486"/>
    </source>
</evidence>
<dbReference type="SUPFAM" id="SSF55271">
    <property type="entry name" value="DNA repair protein MutS, domain I"/>
    <property type="match status" value="1"/>
</dbReference>
<comment type="function">
    <text evidence="10">Component of the post-replicative DNA mismatch repair system (MMR).</text>
</comment>
<reference evidence="13 14" key="1">
    <citation type="submission" date="2023-09" db="EMBL/GenBank/DDBJ databases">
        <title>Pangenome analysis of Batrachochytrium dendrobatidis and related Chytrids.</title>
        <authorList>
            <person name="Yacoub M.N."/>
            <person name="Stajich J.E."/>
            <person name="James T.Y."/>
        </authorList>
    </citation>
    <scope>NUCLEOTIDE SEQUENCE [LARGE SCALE GENOMIC DNA]</scope>
    <source>
        <strain evidence="13 14">JEL0888</strain>
    </source>
</reference>
<dbReference type="PANTHER" id="PTHR11361:SF122">
    <property type="entry name" value="DNA MISMATCH REPAIR PROTEIN MSH3"/>
    <property type="match status" value="1"/>
</dbReference>
<feature type="region of interest" description="Disordered" evidence="11">
    <location>
        <begin position="1037"/>
        <end position="1060"/>
    </location>
</feature>
<dbReference type="Pfam" id="PF05188">
    <property type="entry name" value="MutS_II"/>
    <property type="match status" value="1"/>
</dbReference>
<dbReference type="Gene3D" id="3.30.420.110">
    <property type="entry name" value="MutS, connector domain"/>
    <property type="match status" value="1"/>
</dbReference>
<proteinExistence type="inferred from homology"/>
<dbReference type="PROSITE" id="PS00486">
    <property type="entry name" value="DNA_MISMATCH_REPAIR_2"/>
    <property type="match status" value="1"/>
</dbReference>
<evidence type="ECO:0000256" key="7">
    <source>
        <dbReference type="ARBA" id="ARBA00023204"/>
    </source>
</evidence>
<organism evidence="13 14">
    <name type="scientific">Polyrhizophydium stewartii</name>
    <dbReference type="NCBI Taxonomy" id="2732419"/>
    <lineage>
        <taxon>Eukaryota</taxon>
        <taxon>Fungi</taxon>
        <taxon>Fungi incertae sedis</taxon>
        <taxon>Chytridiomycota</taxon>
        <taxon>Chytridiomycota incertae sedis</taxon>
        <taxon>Chytridiomycetes</taxon>
        <taxon>Rhizophydiales</taxon>
        <taxon>Rhizophydiales incertae sedis</taxon>
        <taxon>Polyrhizophydium</taxon>
    </lineage>
</organism>
<evidence type="ECO:0000256" key="5">
    <source>
        <dbReference type="ARBA" id="ARBA00022840"/>
    </source>
</evidence>
<keyword evidence="3 10" id="KW-0547">Nucleotide-binding</keyword>
<dbReference type="Pfam" id="PF00488">
    <property type="entry name" value="MutS_V"/>
    <property type="match status" value="2"/>
</dbReference>
<keyword evidence="14" id="KW-1185">Reference proteome</keyword>
<evidence type="ECO:0000313" key="13">
    <source>
        <dbReference type="EMBL" id="KAL2915082.1"/>
    </source>
</evidence>
<dbReference type="Pfam" id="PF01624">
    <property type="entry name" value="MutS_I"/>
    <property type="match status" value="1"/>
</dbReference>
<evidence type="ECO:0000256" key="6">
    <source>
        <dbReference type="ARBA" id="ARBA00023125"/>
    </source>
</evidence>
<feature type="compositionally biased region" description="Basic and acidic residues" evidence="11">
    <location>
        <begin position="161"/>
        <end position="171"/>
    </location>
</feature>
<dbReference type="SUPFAM" id="SSF52540">
    <property type="entry name" value="P-loop containing nucleoside triphosphate hydrolases"/>
    <property type="match status" value="1"/>
</dbReference>
<sequence>MQPARRGGGAKSGAAQQRTISSFFAPAGGSRQPPVAAPREASQPVHDSLDTSASVPTPAPPASPVQPARPAKRDTSKGLLQRFRMPSGTVAAPAGGMASAGDHGALPSSRPDEPKAPAAESDGMSSRERIRQKLAGFVAAGRTLKRARSLSPPPSQLPERAASRNDDRGDDGGDSDDDGGDNDGDGGDGDDGQMSGSRRPITDRTPPTTPRKFGRAGSQPAARSVSARTDASTPPPKKPRKGEKLTPLEQQFLEIKSAHPDVLLFVEVGYKYRFFGEDAKIASRELGIVAFMDHSMMTASIPVHRLEVHVKKLVNLGHKAGVVRQTETAALKAAGSNKSAPFVRQLANVYTRGTMLFDMEAHSDDAVEASGVESEFLVVLHEYKVTESGDCRIAILAVQLSTATVVYDDFADNFMRTELETRLSHVEPAELLLPVTPLSTPTQKVIGLAHSKLSRVSESVRIERRHGFDRKPELARQDIMDTVSGSGKPRWIQDLPLAVFPSLVVLHEYLTDFGLSDLLSMDVQPKPFGQIGYMNLNANTLASLEIFRNQGNGSTSGSLFEAMNTTKTRFGRRMLRQWLARPLIHVEQLQQRLDAVDELRALLADENAAILRARSILSQLPDLEKGLPRIYFQRASPLEVWRVISALKLVRSMFPNGVDQRIRSPLLRGLMEPLWETLEPVAELVARVSRDGAQANNKLLFFESTEMYPEIGQWVDTEREVLARLSDHLDEVRAVLKMPKLEYTTVSGVEFLVELTNTRASKAPPSWIKISTTKAVSRFHTPQVVKLIQERNCAVEELNAACERAFKSFMAEVSSHFQVFRQAIRSIAVLDCLFCLSRIADNPQYTRPTFAEQPMIAAKNSLNPILHRLHDGYVPNDVALDAATGPRCLLITGPNMGGKSCFVKQVALMCVMAQVGAYVPAQQATMGVFDSIHVRMGAADDLARNQSTFMKEMQDTSAILRRCTDRSLVILDELGRGTATFDGTAIAYATLRHLAEQVRCVTLFVTHYPSLGALADEVAGGAIRNVHMSFLRTGRSSSDAASEGADADASSSAAGDKDGDTLMASELDRAHGPSADRHDGDEEIVFLHKLADGVSKHSYGLNVARLANVPAEVISVAARKSRELEAATERRTAVAAADSRRKLFVELVRAAEAGNAADTLLGLFQRAARLVPPADAQAD</sequence>
<dbReference type="Gene3D" id="3.40.1170.10">
    <property type="entry name" value="DNA repair protein MutS, domain I"/>
    <property type="match status" value="1"/>
</dbReference>
<dbReference type="InterPro" id="IPR007696">
    <property type="entry name" value="DNA_mismatch_repair_MutS_core"/>
</dbReference>
<dbReference type="PANTHER" id="PTHR11361">
    <property type="entry name" value="DNA MISMATCH REPAIR PROTEIN MUTS FAMILY MEMBER"/>
    <property type="match status" value="1"/>
</dbReference>
<feature type="region of interest" description="Disordered" evidence="11">
    <location>
        <begin position="1"/>
        <end position="244"/>
    </location>
</feature>
<keyword evidence="5" id="KW-0067">ATP-binding</keyword>
<comment type="caution">
    <text evidence="13">The sequence shown here is derived from an EMBL/GenBank/DDBJ whole genome shotgun (WGS) entry which is preliminary data.</text>
</comment>
<evidence type="ECO:0000256" key="9">
    <source>
        <dbReference type="ARBA" id="ARBA00029792"/>
    </source>
</evidence>
<dbReference type="InterPro" id="IPR036187">
    <property type="entry name" value="DNA_mismatch_repair_MutS_sf"/>
</dbReference>
<feature type="compositionally biased region" description="Acidic residues" evidence="11">
    <location>
        <begin position="172"/>
        <end position="191"/>
    </location>
</feature>
<dbReference type="InterPro" id="IPR027417">
    <property type="entry name" value="P-loop_NTPase"/>
</dbReference>
<evidence type="ECO:0000256" key="10">
    <source>
        <dbReference type="RuleBase" id="RU003756"/>
    </source>
</evidence>
<evidence type="ECO:0000256" key="11">
    <source>
        <dbReference type="SAM" id="MobiDB-lite"/>
    </source>
</evidence>
<feature type="compositionally biased region" description="Low complexity" evidence="11">
    <location>
        <begin position="1037"/>
        <end position="1054"/>
    </location>
</feature>
<comment type="subcellular location">
    <subcellularLocation>
        <location evidence="1">Nucleus</location>
    </subcellularLocation>
</comment>
<dbReference type="InterPro" id="IPR007695">
    <property type="entry name" value="DNA_mismatch_repair_MutS-lik_N"/>
</dbReference>
<evidence type="ECO:0000256" key="4">
    <source>
        <dbReference type="ARBA" id="ARBA00022763"/>
    </source>
</evidence>
<dbReference type="Pfam" id="PF05190">
    <property type="entry name" value="MutS_IV"/>
    <property type="match status" value="1"/>
</dbReference>